<organism evidence="1 2">
    <name type="scientific">Cupriavidus taiwanensis</name>
    <dbReference type="NCBI Taxonomy" id="164546"/>
    <lineage>
        <taxon>Bacteria</taxon>
        <taxon>Pseudomonadati</taxon>
        <taxon>Pseudomonadota</taxon>
        <taxon>Betaproteobacteria</taxon>
        <taxon>Burkholderiales</taxon>
        <taxon>Burkholderiaceae</taxon>
        <taxon>Cupriavidus</taxon>
    </lineage>
</organism>
<proteinExistence type="predicted"/>
<dbReference type="PROSITE" id="PS51257">
    <property type="entry name" value="PROKAR_LIPOPROTEIN"/>
    <property type="match status" value="1"/>
</dbReference>
<comment type="caution">
    <text evidence="1">The sequence shown here is derived from an EMBL/GenBank/DDBJ whole genome shotgun (WGS) entry which is preliminary data.</text>
</comment>
<sequence length="167" mass="18913">MPRHCVTLAAVATCALMQGCGEPDRNQPYEYLRTEVVFATDNGSLQARDISTISTVLKWKRNYFRLNSGDCEARLSKLSDHDLQIQVSAWNGAVRDGMDQPLAVAFRLQCVANFGRDEVCVQRVNDNAKKIKDPQLLVDYMFTGISSCDRRREIGNPKVISLSEWRR</sequence>
<evidence type="ECO:0000313" key="1">
    <source>
        <dbReference type="EMBL" id="SPC25662.1"/>
    </source>
</evidence>
<dbReference type="EMBL" id="OGUU01000045">
    <property type="protein sequence ID" value="SPC25662.1"/>
    <property type="molecule type" value="Genomic_DNA"/>
</dbReference>
<evidence type="ECO:0000313" key="2">
    <source>
        <dbReference type="Proteomes" id="UP000257139"/>
    </source>
</evidence>
<dbReference type="AlphaFoldDB" id="A0A7Z7JIS0"/>
<protein>
    <recommendedName>
        <fullName evidence="3">Lipoprotein</fullName>
    </recommendedName>
</protein>
<name>A0A7Z7JIS0_9BURK</name>
<accession>A0A7Z7JIS0</accession>
<reference evidence="1 2" key="1">
    <citation type="submission" date="2018-01" db="EMBL/GenBank/DDBJ databases">
        <authorList>
            <person name="Clerissi C."/>
        </authorList>
    </citation>
    <scope>NUCLEOTIDE SEQUENCE [LARGE SCALE GENOMIC DNA]</scope>
    <source>
        <strain evidence="1">Cupriavidus taiwanensis STM 6021</strain>
    </source>
</reference>
<gene>
    <name evidence="1" type="ORF">CBM2594_U10163</name>
</gene>
<evidence type="ECO:0008006" key="3">
    <source>
        <dbReference type="Google" id="ProtNLM"/>
    </source>
</evidence>
<dbReference type="Proteomes" id="UP000257139">
    <property type="component" value="Unassembled WGS sequence"/>
</dbReference>